<dbReference type="InterPro" id="IPR001962">
    <property type="entry name" value="Asn_synthase"/>
</dbReference>
<name>A0A7V5P0L3_9BACT</name>
<dbReference type="SUPFAM" id="SSF56235">
    <property type="entry name" value="N-terminal nucleophile aminohydrolases (Ntn hydrolases)"/>
    <property type="match status" value="1"/>
</dbReference>
<feature type="binding site" evidence="9">
    <location>
        <begin position="355"/>
        <end position="356"/>
    </location>
    <ligand>
        <name>ATP</name>
        <dbReference type="ChEBI" id="CHEBI:30616"/>
    </ligand>
</feature>
<dbReference type="Pfam" id="PF13537">
    <property type="entry name" value="GATase_7"/>
    <property type="match status" value="1"/>
</dbReference>
<dbReference type="GO" id="GO:0004066">
    <property type="term" value="F:asparagine synthase (glutamine-hydrolyzing) activity"/>
    <property type="evidence" value="ECO:0007669"/>
    <property type="project" value="UniProtKB-EC"/>
</dbReference>
<dbReference type="InterPro" id="IPR033738">
    <property type="entry name" value="AsnB_N"/>
</dbReference>
<dbReference type="Gene3D" id="3.60.20.10">
    <property type="entry name" value="Glutamine Phosphoribosylpyrophosphate, subunit 1, domain 1"/>
    <property type="match status" value="1"/>
</dbReference>
<dbReference type="InterPro" id="IPR017932">
    <property type="entry name" value="GATase_2_dom"/>
</dbReference>
<dbReference type="PIRSF" id="PIRSF001589">
    <property type="entry name" value="Asn_synthetase_glu-h"/>
    <property type="match status" value="1"/>
</dbReference>
<dbReference type="GO" id="GO:0006529">
    <property type="term" value="P:asparagine biosynthetic process"/>
    <property type="evidence" value="ECO:0007669"/>
    <property type="project" value="UniProtKB-KW"/>
</dbReference>
<dbReference type="EC" id="6.3.5.4" evidence="3"/>
<evidence type="ECO:0000256" key="3">
    <source>
        <dbReference type="ARBA" id="ARBA00012737"/>
    </source>
</evidence>
<feature type="binding site" evidence="9">
    <location>
        <position position="99"/>
    </location>
    <ligand>
        <name>L-glutamine</name>
        <dbReference type="ChEBI" id="CHEBI:58359"/>
    </ligand>
</feature>
<keyword evidence="8" id="KW-0061">Asparagine biosynthesis</keyword>
<dbReference type="InterPro" id="IPR029055">
    <property type="entry name" value="Ntn_hydrolases_N"/>
</dbReference>
<dbReference type="InterPro" id="IPR006426">
    <property type="entry name" value="Asn_synth_AEB"/>
</dbReference>
<evidence type="ECO:0000256" key="7">
    <source>
        <dbReference type="ARBA" id="ARBA00048741"/>
    </source>
</evidence>
<accession>A0A7V5P0L3</accession>
<protein>
    <recommendedName>
        <fullName evidence="3">asparagine synthase (glutamine-hydrolyzing)</fullName>
        <ecNumber evidence="3">6.3.5.4</ecNumber>
    </recommendedName>
</protein>
<comment type="pathway">
    <text evidence="1">Amino-acid biosynthesis; L-asparagine biosynthesis; L-asparagine from L-aspartate (L-Gln route): step 1/1.</text>
</comment>
<dbReference type="CDD" id="cd00712">
    <property type="entry name" value="AsnB"/>
    <property type="match status" value="1"/>
</dbReference>
<comment type="caution">
    <text evidence="12">The sequence shown here is derived from an EMBL/GenBank/DDBJ whole genome shotgun (WGS) entry which is preliminary data.</text>
</comment>
<dbReference type="PANTHER" id="PTHR43284:SF1">
    <property type="entry name" value="ASPARAGINE SYNTHETASE"/>
    <property type="match status" value="1"/>
</dbReference>
<organism evidence="12">
    <name type="scientific">Thermodesulfatator atlanticus</name>
    <dbReference type="NCBI Taxonomy" id="501497"/>
    <lineage>
        <taxon>Bacteria</taxon>
        <taxon>Pseudomonadati</taxon>
        <taxon>Thermodesulfobacteriota</taxon>
        <taxon>Thermodesulfobacteria</taxon>
        <taxon>Thermodesulfobacteriales</taxon>
        <taxon>Thermodesulfatatoraceae</taxon>
        <taxon>Thermodesulfatator</taxon>
    </lineage>
</organism>
<evidence type="ECO:0000256" key="6">
    <source>
        <dbReference type="ARBA" id="ARBA00022962"/>
    </source>
</evidence>
<dbReference type="EMBL" id="DROK01000212">
    <property type="protein sequence ID" value="HHI97640.1"/>
    <property type="molecule type" value="Genomic_DNA"/>
</dbReference>
<comment type="catalytic activity">
    <reaction evidence="7">
        <text>L-aspartate + L-glutamine + ATP + H2O = L-asparagine + L-glutamate + AMP + diphosphate + H(+)</text>
        <dbReference type="Rhea" id="RHEA:12228"/>
        <dbReference type="ChEBI" id="CHEBI:15377"/>
        <dbReference type="ChEBI" id="CHEBI:15378"/>
        <dbReference type="ChEBI" id="CHEBI:29985"/>
        <dbReference type="ChEBI" id="CHEBI:29991"/>
        <dbReference type="ChEBI" id="CHEBI:30616"/>
        <dbReference type="ChEBI" id="CHEBI:33019"/>
        <dbReference type="ChEBI" id="CHEBI:58048"/>
        <dbReference type="ChEBI" id="CHEBI:58359"/>
        <dbReference type="ChEBI" id="CHEBI:456215"/>
        <dbReference type="EC" id="6.3.5.4"/>
    </reaction>
</comment>
<keyword evidence="8" id="KW-0028">Amino-acid biosynthesis</keyword>
<evidence type="ECO:0000256" key="4">
    <source>
        <dbReference type="ARBA" id="ARBA00022741"/>
    </source>
</evidence>
<dbReference type="PROSITE" id="PS51278">
    <property type="entry name" value="GATASE_TYPE_2"/>
    <property type="match status" value="1"/>
</dbReference>
<dbReference type="Gene3D" id="3.40.50.620">
    <property type="entry name" value="HUPs"/>
    <property type="match status" value="2"/>
</dbReference>
<dbReference type="GO" id="GO:0005524">
    <property type="term" value="F:ATP binding"/>
    <property type="evidence" value="ECO:0007669"/>
    <property type="project" value="UniProtKB-KW"/>
</dbReference>
<evidence type="ECO:0000256" key="5">
    <source>
        <dbReference type="ARBA" id="ARBA00022840"/>
    </source>
</evidence>
<dbReference type="InterPro" id="IPR051786">
    <property type="entry name" value="ASN_synthetase/amidase"/>
</dbReference>
<dbReference type="GO" id="GO:0005829">
    <property type="term" value="C:cytosol"/>
    <property type="evidence" value="ECO:0007669"/>
    <property type="project" value="TreeGrafter"/>
</dbReference>
<dbReference type="InterPro" id="IPR014729">
    <property type="entry name" value="Rossmann-like_a/b/a_fold"/>
</dbReference>
<dbReference type="Proteomes" id="UP000886101">
    <property type="component" value="Unassembled WGS sequence"/>
</dbReference>
<evidence type="ECO:0000256" key="1">
    <source>
        <dbReference type="ARBA" id="ARBA00005187"/>
    </source>
</evidence>
<evidence type="ECO:0000259" key="11">
    <source>
        <dbReference type="PROSITE" id="PS51278"/>
    </source>
</evidence>
<dbReference type="NCBIfam" id="TIGR01536">
    <property type="entry name" value="asn_synth_AEB"/>
    <property type="match status" value="1"/>
</dbReference>
<proteinExistence type="inferred from homology"/>
<evidence type="ECO:0000313" key="12">
    <source>
        <dbReference type="EMBL" id="HHI97640.1"/>
    </source>
</evidence>
<evidence type="ECO:0000256" key="9">
    <source>
        <dbReference type="PIRSR" id="PIRSR001589-2"/>
    </source>
</evidence>
<keyword evidence="12" id="KW-0436">Ligase</keyword>
<evidence type="ECO:0000256" key="10">
    <source>
        <dbReference type="PIRSR" id="PIRSR001589-3"/>
    </source>
</evidence>
<feature type="domain" description="Glutamine amidotransferase type-2" evidence="11">
    <location>
        <begin position="2"/>
        <end position="210"/>
    </location>
</feature>
<dbReference type="CDD" id="cd01991">
    <property type="entry name" value="Asn_synthase_B_C"/>
    <property type="match status" value="1"/>
</dbReference>
<dbReference type="AlphaFoldDB" id="A0A7V5P0L3"/>
<keyword evidence="4 9" id="KW-0547">Nucleotide-binding</keyword>
<dbReference type="SUPFAM" id="SSF52402">
    <property type="entry name" value="Adenine nucleotide alpha hydrolases-like"/>
    <property type="match status" value="1"/>
</dbReference>
<keyword evidence="5 9" id="KW-0067">ATP-binding</keyword>
<sequence length="625" mass="71361">MCGLVGFVDLEGLTLGEDKLKKALKLLAHRGPDDEGLYQDEFCALGHRRLAIIDLAGGRQPLRDEETGQVIVFNGEIYNFPWLKKKLTEKGFSFRTRSDTEVILKAYQAFGPDCLKYLEGMFAFALWDPQKKELFFARDRLGKKPFYFRREGKRLAFASELKAILPEKTPQVSPLALDCFFSFGYIPSPLCVFETFEKLPPAHAGLFSSRGLKIFRYWDLRLAPQDQTLSQALEAFLALFEEAVRKRLLSEVPLGAFLSGGVDSPLVVGQMKELLDEPVLTNAIGFEGGADELPLARKFARYFGTDHREYKVKPEAAKILPKLVWHLDEPLADSSVIPTFYVCQMARQNVTVALSGDGGDESFAGYTFRYLPHLWESRLRAKIPLVVRSLLFGVLARAYPHAPWLPKPLRLKTIFGNLAVSDARAFYQDLVWLPPTLRAELYTPDFKKALCGFSPFELVYPLYEKAKELDPVSRAQYVDLHFYLPEDVLVKVDRMSMAVALEVRSPLLDHRVVEFAATLPLKLKVRGRVGKILLREALKKFLPPEEISPKKIGFAVPEGRWLRGELRPLVERALADRKSFLWSYLHLKKIRELWRAHLDSRLDLGVFFWGLMCAHLWEKEYLRCA</sequence>
<reference evidence="12" key="1">
    <citation type="journal article" date="2020" name="mSystems">
        <title>Genome- and Community-Level Interaction Insights into Carbon Utilization and Element Cycling Functions of Hydrothermarchaeota in Hydrothermal Sediment.</title>
        <authorList>
            <person name="Zhou Z."/>
            <person name="Liu Y."/>
            <person name="Xu W."/>
            <person name="Pan J."/>
            <person name="Luo Z.H."/>
            <person name="Li M."/>
        </authorList>
    </citation>
    <scope>NUCLEOTIDE SEQUENCE [LARGE SCALE GENOMIC DNA]</scope>
    <source>
        <strain evidence="12">HyVt-533</strain>
    </source>
</reference>
<evidence type="ECO:0000256" key="8">
    <source>
        <dbReference type="PIRSR" id="PIRSR001589-1"/>
    </source>
</evidence>
<feature type="site" description="Important for beta-aspartyl-AMP intermediate formation" evidence="10">
    <location>
        <position position="357"/>
    </location>
</feature>
<keyword evidence="6 8" id="KW-0315">Glutamine amidotransferase</keyword>
<dbReference type="Pfam" id="PF00733">
    <property type="entry name" value="Asn_synthase"/>
    <property type="match status" value="1"/>
</dbReference>
<dbReference type="PANTHER" id="PTHR43284">
    <property type="entry name" value="ASPARAGINE SYNTHETASE (GLUTAMINE-HYDROLYZING)"/>
    <property type="match status" value="1"/>
</dbReference>
<gene>
    <name evidence="12" type="primary">asnB</name>
    <name evidence="12" type="ORF">ENJ96_07280</name>
</gene>
<comment type="similarity">
    <text evidence="2">Belongs to the asparagine synthetase family.</text>
</comment>
<evidence type="ECO:0000256" key="2">
    <source>
        <dbReference type="ARBA" id="ARBA00005752"/>
    </source>
</evidence>
<feature type="active site" description="For GATase activity" evidence="8">
    <location>
        <position position="2"/>
    </location>
</feature>
<feature type="binding site" evidence="9">
    <location>
        <position position="284"/>
    </location>
    <ligand>
        <name>ATP</name>
        <dbReference type="ChEBI" id="CHEBI:30616"/>
    </ligand>
</feature>